<dbReference type="PRINTS" id="PR00705">
    <property type="entry name" value="PAPAIN"/>
</dbReference>
<name>A0A1J4MGQ5_9CRYT</name>
<organism evidence="6 7">
    <name type="scientific">Cryptosporidium ubiquitum</name>
    <dbReference type="NCBI Taxonomy" id="857276"/>
    <lineage>
        <taxon>Eukaryota</taxon>
        <taxon>Sar</taxon>
        <taxon>Alveolata</taxon>
        <taxon>Apicomplexa</taxon>
        <taxon>Conoidasida</taxon>
        <taxon>Coccidia</taxon>
        <taxon>Eucoccidiorida</taxon>
        <taxon>Eimeriorina</taxon>
        <taxon>Cryptosporidiidae</taxon>
        <taxon>Cryptosporidium</taxon>
    </lineage>
</organism>
<evidence type="ECO:0000256" key="2">
    <source>
        <dbReference type="ARBA" id="ARBA00023145"/>
    </source>
</evidence>
<dbReference type="InterPro" id="IPR000668">
    <property type="entry name" value="Peptidase_C1A_C"/>
</dbReference>
<dbReference type="InterPro" id="IPR039412">
    <property type="entry name" value="CatC"/>
</dbReference>
<comment type="similarity">
    <text evidence="1">Belongs to the peptidase C1 family.</text>
</comment>
<dbReference type="OrthoDB" id="640249at2759"/>
<reference evidence="6 7" key="1">
    <citation type="submission" date="2016-10" db="EMBL/GenBank/DDBJ databases">
        <title>Reductive evolution of mitochondrial metabolism and differential evolution of invasion-related proteins in Cryptosporidium.</title>
        <authorList>
            <person name="Liu S."/>
            <person name="Roellig D.M."/>
            <person name="Guo Y."/>
            <person name="Li N."/>
            <person name="Frace M.A."/>
            <person name="Tang K."/>
            <person name="Zhang L."/>
            <person name="Feng Y."/>
            <person name="Xiao L."/>
        </authorList>
    </citation>
    <scope>NUCLEOTIDE SEQUENCE [LARGE SCALE GENOMIC DNA]</scope>
    <source>
        <strain evidence="6">39726</strain>
    </source>
</reference>
<dbReference type="GO" id="GO:0006508">
    <property type="term" value="P:proteolysis"/>
    <property type="evidence" value="ECO:0007669"/>
    <property type="project" value="InterPro"/>
</dbReference>
<comment type="caution">
    <text evidence="6">The sequence shown here is derived from an EMBL/GenBank/DDBJ whole genome shotgun (WGS) entry which is preliminary data.</text>
</comment>
<evidence type="ECO:0000313" key="6">
    <source>
        <dbReference type="EMBL" id="OII72037.1"/>
    </source>
</evidence>
<evidence type="ECO:0000313" key="7">
    <source>
        <dbReference type="Proteomes" id="UP000186176"/>
    </source>
</evidence>
<dbReference type="SMART" id="SM00645">
    <property type="entry name" value="Pept_C1"/>
    <property type="match status" value="1"/>
</dbReference>
<dbReference type="AlphaFoldDB" id="A0A1J4MGQ5"/>
<dbReference type="PANTHER" id="PTHR12411">
    <property type="entry name" value="CYSTEINE PROTEASE FAMILY C1-RELATED"/>
    <property type="match status" value="1"/>
</dbReference>
<dbReference type="InterPro" id="IPR036496">
    <property type="entry name" value="CathepsinC_exc_dom_sf"/>
</dbReference>
<dbReference type="EMBL" id="LRBP01000025">
    <property type="protein sequence ID" value="OII72037.1"/>
    <property type="molecule type" value="Genomic_DNA"/>
</dbReference>
<feature type="domain" description="Peptidase C1A papain C-terminal" evidence="5">
    <location>
        <begin position="344"/>
        <end position="599"/>
    </location>
</feature>
<dbReference type="Proteomes" id="UP000186176">
    <property type="component" value="Unassembled WGS sequence"/>
</dbReference>
<keyword evidence="3" id="KW-0325">Glycoprotein</keyword>
<feature type="region of interest" description="Disordered" evidence="4">
    <location>
        <begin position="626"/>
        <end position="648"/>
    </location>
</feature>
<accession>A0A1J4MGQ5</accession>
<dbReference type="InterPro" id="IPR013128">
    <property type="entry name" value="Peptidase_C1A"/>
</dbReference>
<dbReference type="Gene3D" id="3.90.70.10">
    <property type="entry name" value="Cysteine proteinases"/>
    <property type="match status" value="1"/>
</dbReference>
<dbReference type="PROSITE" id="PS00139">
    <property type="entry name" value="THIOL_PROTEASE_CYS"/>
    <property type="match status" value="1"/>
</dbReference>
<dbReference type="SUPFAM" id="SSF54001">
    <property type="entry name" value="Cysteine proteinases"/>
    <property type="match status" value="1"/>
</dbReference>
<dbReference type="Gene3D" id="2.40.128.80">
    <property type="entry name" value="Cathepsin C, exclusion domain"/>
    <property type="match status" value="1"/>
</dbReference>
<dbReference type="InterPro" id="IPR000169">
    <property type="entry name" value="Pept_cys_AS"/>
</dbReference>
<evidence type="ECO:0000256" key="3">
    <source>
        <dbReference type="ARBA" id="ARBA00023180"/>
    </source>
</evidence>
<proteinExistence type="inferred from homology"/>
<dbReference type="CDD" id="cd02621">
    <property type="entry name" value="Peptidase_C1A_CathepsinC"/>
    <property type="match status" value="1"/>
</dbReference>
<evidence type="ECO:0000256" key="4">
    <source>
        <dbReference type="SAM" id="MobiDB-lite"/>
    </source>
</evidence>
<evidence type="ECO:0000259" key="5">
    <source>
        <dbReference type="SMART" id="SM00645"/>
    </source>
</evidence>
<gene>
    <name evidence="6" type="ORF">cubi_01370</name>
</gene>
<keyword evidence="2" id="KW-0865">Zymogen</keyword>
<dbReference type="VEuPathDB" id="CryptoDB:cubi_01370"/>
<dbReference type="Pfam" id="PF00112">
    <property type="entry name" value="Peptidase_C1"/>
    <property type="match status" value="1"/>
</dbReference>
<protein>
    <submittedName>
        <fullName evidence="6">Preprocathepsin C</fullName>
    </submittedName>
</protein>
<evidence type="ECO:0000256" key="1">
    <source>
        <dbReference type="ARBA" id="ARBA00008455"/>
    </source>
</evidence>
<keyword evidence="7" id="KW-1185">Reference proteome</keyword>
<sequence>MIIINKRLNSYKTLQIIGKSIILFFYVTFVKSDLPIHVTTSDVIGRWKFQYSKPADNWIYGCGSSVPNKNTQNLQPSLADYNKWLTEKTKGELEELDLILTDLLFSENDDNDLDSSLFPGRDDWAFLAVKDPENGKIVGRWTMVYDEGFEITTKHMTIFGIMKYNLLNNGNCNARDGDNETSKGETLCYETDSSQIQLGWYYIKGSKKRGCVSGKKNEIYDENSLGTLRNRVEIPIKKSFESSIRNLSNLLQEFAHKHNSKDSENWRARNSFSLTDVAFSHHSYYMNAVNFRKIHPFRITNSQHSSFIEMSKGGIRNIGDYDNIVEPIFACNVIRRKTDDEIKLPSSFSTGDPFSDDEFSDLPFNQGNCGSCYAVSSVYILAKRAELQLKKLTNGASKDEKISLSSQSVLSCSPFNQGCEGGYPFLVGRQAEEIGISSEKCMGYYADSNQECNFSPFITPETEDRLYCEQDERMYAKEYGYVGGCYGCCDEDKMKKEIFKNGPIAVAMHIDTSLLVYDNGIYDSIPDDHTKYCDLPNRQLNGWEYTNHAISVVGWGEENGIPYWIIRNSWGANWGKKGYAKIRRGKNIGGIENQAVFIDPDFSRGMGLSLLNKYLNNTSYSKDLPEIKNSSQGSDELHVEIENGEIDE</sequence>
<dbReference type="SUPFAM" id="SSF75001">
    <property type="entry name" value="Dipeptidyl peptidase I (cathepsin C), exclusion domain"/>
    <property type="match status" value="1"/>
</dbReference>
<dbReference type="GO" id="GO:0008234">
    <property type="term" value="F:cysteine-type peptidase activity"/>
    <property type="evidence" value="ECO:0007669"/>
    <property type="project" value="InterPro"/>
</dbReference>
<dbReference type="GeneID" id="39978161"/>
<dbReference type="InterPro" id="IPR038765">
    <property type="entry name" value="Papain-like_cys_pep_sf"/>
</dbReference>
<dbReference type="RefSeq" id="XP_028873609.1">
    <property type="nucleotide sequence ID" value="XM_029018382.1"/>
</dbReference>